<reference evidence="1" key="1">
    <citation type="journal article" date="2016" name="Proc. Natl. Acad. Sci. U.S.A.">
        <title>Lipid metabolic changes in an early divergent fungus govern the establishment of a mutualistic symbiosis with endobacteria.</title>
        <authorList>
            <person name="Lastovetsky O.A."/>
            <person name="Gaspar M.L."/>
            <person name="Mondo S.J."/>
            <person name="LaButti K.M."/>
            <person name="Sandor L."/>
            <person name="Grigoriev I.V."/>
            <person name="Henry S.A."/>
            <person name="Pawlowska T.E."/>
        </authorList>
    </citation>
    <scope>NUCLEOTIDE SEQUENCE [LARGE SCALE GENOMIC DNA]</scope>
    <source>
        <strain evidence="1">ATCC 52814</strain>
    </source>
</reference>
<dbReference type="OrthoDB" id="2280028at2759"/>
<sequence length="95" mass="10627">MIATISTTCTSVNNNHSNTNVRRNSFSEFVKSLLLLVSPSNNHDNSNSKQEDIEKRSPSLFEDMYVSFPAFEEQEESTGCHPQPSLIVGTSRIMC</sequence>
<gene>
    <name evidence="1" type="ORF">BCV72DRAFT_130490</name>
</gene>
<proteinExistence type="predicted"/>
<protein>
    <submittedName>
        <fullName evidence="1">Uncharacterized protein</fullName>
    </submittedName>
</protein>
<name>A0A1X0RGC4_RHIZD</name>
<dbReference type="Proteomes" id="UP000242414">
    <property type="component" value="Unassembled WGS sequence"/>
</dbReference>
<evidence type="ECO:0000313" key="1">
    <source>
        <dbReference type="EMBL" id="ORE11050.1"/>
    </source>
</evidence>
<accession>A0A1X0RGC4</accession>
<dbReference type="AlphaFoldDB" id="A0A1X0RGC4"/>
<organism evidence="1">
    <name type="scientific">Rhizopus microsporus var. microsporus</name>
    <dbReference type="NCBI Taxonomy" id="86635"/>
    <lineage>
        <taxon>Eukaryota</taxon>
        <taxon>Fungi</taxon>
        <taxon>Fungi incertae sedis</taxon>
        <taxon>Mucoromycota</taxon>
        <taxon>Mucoromycotina</taxon>
        <taxon>Mucoromycetes</taxon>
        <taxon>Mucorales</taxon>
        <taxon>Mucorineae</taxon>
        <taxon>Rhizopodaceae</taxon>
        <taxon>Rhizopus</taxon>
    </lineage>
</organism>
<dbReference type="EMBL" id="KV921860">
    <property type="protein sequence ID" value="ORE11050.1"/>
    <property type="molecule type" value="Genomic_DNA"/>
</dbReference>
<dbReference type="VEuPathDB" id="FungiDB:BCV72DRAFT_130490"/>